<dbReference type="EMBL" id="ABVR01000043">
    <property type="protein sequence ID" value="EEG88429.1"/>
    <property type="molecule type" value="Genomic_DNA"/>
</dbReference>
<comment type="function">
    <text evidence="11">Glucosidase involved in the degradation of cellulosic biomass. Active on lichenan.</text>
</comment>
<evidence type="ECO:0000256" key="8">
    <source>
        <dbReference type="ARBA" id="ARBA00023180"/>
    </source>
</evidence>
<keyword evidence="8" id="KW-0325">Glycoprotein</keyword>
<dbReference type="PANTHER" id="PTHR31297">
    <property type="entry name" value="GLUCAN ENDO-1,6-BETA-GLUCOSIDASE B"/>
    <property type="match status" value="1"/>
</dbReference>
<evidence type="ECO:0000256" key="9">
    <source>
        <dbReference type="ARBA" id="ARBA00023295"/>
    </source>
</evidence>
<keyword evidence="2" id="KW-1003">Cell membrane</keyword>
<dbReference type="GO" id="GO:0009251">
    <property type="term" value="P:glucan catabolic process"/>
    <property type="evidence" value="ECO:0007669"/>
    <property type="project" value="TreeGrafter"/>
</dbReference>
<evidence type="ECO:0000256" key="1">
    <source>
        <dbReference type="ARBA" id="ARBA00004401"/>
    </source>
</evidence>
<sequence length="411" mass="47581">MNEKRHRRKAGASADKEVREVRIMKVKGVNLGNWLVLEKWMSPALFAGTTAEDEYYLPRQLSKEVYEARIKIHRSEYITERDFVTIKSMGMEAVRIPVPYFIFGDREPFIGCIEELDKAFNWAEAYGLQILIDLHTAPLGQNGFDNGGICGVCKWSKHPEEVEFVLSVLERLAERYGERKGLWGIEVINEPVTENMWETMKVPERYPAVDPELAEGSGPVTLDFLRGFYKDAYDRIRKYMPEEKYVVIHDGFELKAWKGYMQEEKYKNVVLDTHQYLMVAEANGCEQTMEGYLKYIREHFQKDIQEMEEYFPVICGEWCLFNSLACGWDTKGGQSVLNGLDGEVESSVSDEEKKKIYQAVAEAQLAAWNTGSGYFYWSYKLLTDTVNDKGWTGWDSWDLGRCVDFGWFPKV</sequence>
<dbReference type="Proteomes" id="UP000003793">
    <property type="component" value="Unassembled WGS sequence"/>
</dbReference>
<dbReference type="GO" id="GO:0071555">
    <property type="term" value="P:cell wall organization"/>
    <property type="evidence" value="ECO:0007669"/>
    <property type="project" value="UniProtKB-KW"/>
</dbReference>
<keyword evidence="9 13" id="KW-0326">Glycosidase</keyword>
<dbReference type="GO" id="GO:0008422">
    <property type="term" value="F:beta-glucosidase activity"/>
    <property type="evidence" value="ECO:0007669"/>
    <property type="project" value="TreeGrafter"/>
</dbReference>
<evidence type="ECO:0000256" key="6">
    <source>
        <dbReference type="ARBA" id="ARBA00022989"/>
    </source>
</evidence>
<evidence type="ECO:0000256" key="11">
    <source>
        <dbReference type="ARBA" id="ARBA00037126"/>
    </source>
</evidence>
<comment type="caution">
    <text evidence="15">The sequence shown here is derived from an EMBL/GenBank/DDBJ whole genome shotgun (WGS) entry which is preliminary data.</text>
</comment>
<proteinExistence type="inferred from homology"/>
<evidence type="ECO:0000313" key="16">
    <source>
        <dbReference type="Proteomes" id="UP000003793"/>
    </source>
</evidence>
<comment type="similarity">
    <text evidence="13">Belongs to the glycosyl hydrolase 5 (cellulase A) family.</text>
</comment>
<protein>
    <recommendedName>
        <fullName evidence="12">Exo-1,3-beta-glucanase D</fullName>
    </recommendedName>
</protein>
<evidence type="ECO:0000256" key="4">
    <source>
        <dbReference type="ARBA" id="ARBA00022801"/>
    </source>
</evidence>
<organism evidence="15 16">
    <name type="scientific">Coprococcus comes ATCC 27758</name>
    <dbReference type="NCBI Taxonomy" id="470146"/>
    <lineage>
        <taxon>Bacteria</taxon>
        <taxon>Bacillati</taxon>
        <taxon>Bacillota</taxon>
        <taxon>Clostridia</taxon>
        <taxon>Lachnospirales</taxon>
        <taxon>Lachnospiraceae</taxon>
        <taxon>Coprococcus</taxon>
    </lineage>
</organism>
<keyword evidence="4 13" id="KW-0378">Hydrolase</keyword>
<evidence type="ECO:0000256" key="13">
    <source>
        <dbReference type="RuleBase" id="RU361153"/>
    </source>
</evidence>
<dbReference type="GO" id="GO:0009986">
    <property type="term" value="C:cell surface"/>
    <property type="evidence" value="ECO:0007669"/>
    <property type="project" value="TreeGrafter"/>
</dbReference>
<evidence type="ECO:0000259" key="14">
    <source>
        <dbReference type="Pfam" id="PF00150"/>
    </source>
</evidence>
<reference evidence="15 16" key="1">
    <citation type="submission" date="2009-02" db="EMBL/GenBank/DDBJ databases">
        <authorList>
            <person name="Fulton L."/>
            <person name="Clifton S."/>
            <person name="Fulton B."/>
            <person name="Xu J."/>
            <person name="Minx P."/>
            <person name="Pepin K.H."/>
            <person name="Johnson M."/>
            <person name="Bhonagiri V."/>
            <person name="Nash W.E."/>
            <person name="Mardis E.R."/>
            <person name="Wilson R.K."/>
        </authorList>
    </citation>
    <scope>NUCLEOTIDE SEQUENCE [LARGE SCALE GENOMIC DNA]</scope>
    <source>
        <strain evidence="15 16">ATCC 27758</strain>
    </source>
</reference>
<evidence type="ECO:0000256" key="12">
    <source>
        <dbReference type="ARBA" id="ARBA00041260"/>
    </source>
</evidence>
<evidence type="ECO:0000256" key="10">
    <source>
        <dbReference type="ARBA" id="ARBA00023316"/>
    </source>
</evidence>
<name>C0BD83_9FIRM</name>
<evidence type="ECO:0000256" key="2">
    <source>
        <dbReference type="ARBA" id="ARBA00022475"/>
    </source>
</evidence>
<evidence type="ECO:0000256" key="7">
    <source>
        <dbReference type="ARBA" id="ARBA00023136"/>
    </source>
</evidence>
<dbReference type="InterPro" id="IPR001547">
    <property type="entry name" value="Glyco_hydro_5"/>
</dbReference>
<comment type="subcellular location">
    <subcellularLocation>
        <location evidence="1">Cell membrane</location>
        <topology evidence="1">Single-pass type II membrane protein</topology>
    </subcellularLocation>
</comment>
<keyword evidence="6" id="KW-1133">Transmembrane helix</keyword>
<dbReference type="InterPro" id="IPR050386">
    <property type="entry name" value="Glycosyl_hydrolase_5"/>
</dbReference>
<dbReference type="GO" id="GO:0005886">
    <property type="term" value="C:plasma membrane"/>
    <property type="evidence" value="ECO:0007669"/>
    <property type="project" value="UniProtKB-SubCell"/>
</dbReference>
<feature type="domain" description="Glycoside hydrolase family 5" evidence="14">
    <location>
        <begin position="76"/>
        <end position="321"/>
    </location>
</feature>
<accession>C0BD83</accession>
<dbReference type="GO" id="GO:0005576">
    <property type="term" value="C:extracellular region"/>
    <property type="evidence" value="ECO:0007669"/>
    <property type="project" value="TreeGrafter"/>
</dbReference>
<gene>
    <name evidence="15" type="ORF">COPCOM_03125</name>
</gene>
<reference evidence="15 16" key="2">
    <citation type="submission" date="2009-03" db="EMBL/GenBank/DDBJ databases">
        <title>Draft genome sequence of Coprococcus comes (ATCC 27758).</title>
        <authorList>
            <person name="Sudarsanam P."/>
            <person name="Ley R."/>
            <person name="Guruge J."/>
            <person name="Turnbaugh P.J."/>
            <person name="Mahowald M."/>
            <person name="Liep D."/>
            <person name="Gordon J."/>
        </authorList>
    </citation>
    <scope>NUCLEOTIDE SEQUENCE [LARGE SCALE GENOMIC DNA]</scope>
    <source>
        <strain evidence="15 16">ATCC 27758</strain>
    </source>
</reference>
<keyword evidence="7" id="KW-0472">Membrane</keyword>
<dbReference type="Pfam" id="PF00150">
    <property type="entry name" value="Cellulase"/>
    <property type="match status" value="1"/>
</dbReference>
<evidence type="ECO:0000256" key="3">
    <source>
        <dbReference type="ARBA" id="ARBA00022692"/>
    </source>
</evidence>
<dbReference type="PANTHER" id="PTHR31297:SF34">
    <property type="entry name" value="GLUCAN 1,3-BETA-GLUCOSIDASE 2"/>
    <property type="match status" value="1"/>
</dbReference>
<keyword evidence="5" id="KW-0735">Signal-anchor</keyword>
<dbReference type="AlphaFoldDB" id="C0BD83"/>
<keyword evidence="10" id="KW-0961">Cell wall biogenesis/degradation</keyword>
<keyword evidence="3" id="KW-0812">Transmembrane</keyword>
<dbReference type="HOGENOM" id="CLU_004624_0_2_9"/>
<dbReference type="SUPFAM" id="SSF51445">
    <property type="entry name" value="(Trans)glycosidases"/>
    <property type="match status" value="1"/>
</dbReference>
<dbReference type="InterPro" id="IPR017853">
    <property type="entry name" value="GH"/>
</dbReference>
<evidence type="ECO:0000256" key="5">
    <source>
        <dbReference type="ARBA" id="ARBA00022968"/>
    </source>
</evidence>
<evidence type="ECO:0000313" key="15">
    <source>
        <dbReference type="EMBL" id="EEG88429.1"/>
    </source>
</evidence>
<dbReference type="Gene3D" id="3.20.20.80">
    <property type="entry name" value="Glycosidases"/>
    <property type="match status" value="1"/>
</dbReference>